<keyword evidence="18" id="KW-0325">Glycoprotein</keyword>
<comment type="similarity">
    <text evidence="5 28">Belongs to the alkaline phosphatase family.</text>
</comment>
<keyword evidence="12 29" id="KW-0378">Hydrolase</keyword>
<organism evidence="32 33">
    <name type="scientific">Clavelina lepadiformis</name>
    <name type="common">Light-bulb sea squirt</name>
    <name type="synonym">Ascidia lepadiformis</name>
    <dbReference type="NCBI Taxonomy" id="159417"/>
    <lineage>
        <taxon>Eukaryota</taxon>
        <taxon>Metazoa</taxon>
        <taxon>Chordata</taxon>
        <taxon>Tunicata</taxon>
        <taxon>Ascidiacea</taxon>
        <taxon>Aplousobranchia</taxon>
        <taxon>Clavelinidae</taxon>
        <taxon>Clavelina</taxon>
    </lineage>
</organism>
<dbReference type="InterPro" id="IPR018299">
    <property type="entry name" value="Alkaline_phosphatase_AS"/>
</dbReference>
<comment type="catalytic activity">
    <reaction evidence="25">
        <text>phosphoethanolamine + H2O = ethanolamine + phosphate</text>
        <dbReference type="Rhea" id="RHEA:16089"/>
        <dbReference type="ChEBI" id="CHEBI:15377"/>
        <dbReference type="ChEBI" id="CHEBI:43474"/>
        <dbReference type="ChEBI" id="CHEBI:57603"/>
        <dbReference type="ChEBI" id="CHEBI:58190"/>
    </reaction>
    <physiologicalReaction direction="left-to-right" evidence="25">
        <dbReference type="Rhea" id="RHEA:16090"/>
    </physiologicalReaction>
</comment>
<evidence type="ECO:0000256" key="17">
    <source>
        <dbReference type="ARBA" id="ARBA00023157"/>
    </source>
</evidence>
<evidence type="ECO:0000256" key="11">
    <source>
        <dbReference type="ARBA" id="ARBA00022729"/>
    </source>
</evidence>
<keyword evidence="9" id="KW-0091">Biomineralization</keyword>
<accession>A0ABP0H5B0</accession>
<dbReference type="Pfam" id="PF00245">
    <property type="entry name" value="Alk_phosphatase"/>
    <property type="match status" value="1"/>
</dbReference>
<keyword evidence="8" id="KW-0597">Phosphoprotein</keyword>
<comment type="catalytic activity">
    <reaction evidence="23">
        <text>diphosphate + H2O = 2 phosphate + H(+)</text>
        <dbReference type="Rhea" id="RHEA:24576"/>
        <dbReference type="ChEBI" id="CHEBI:15377"/>
        <dbReference type="ChEBI" id="CHEBI:15378"/>
        <dbReference type="ChEBI" id="CHEBI:33019"/>
        <dbReference type="ChEBI" id="CHEBI:43474"/>
    </reaction>
    <physiologicalReaction direction="left-to-right" evidence="23">
        <dbReference type="Rhea" id="RHEA:24577"/>
    </physiologicalReaction>
</comment>
<reference evidence="32 33" key="1">
    <citation type="submission" date="2024-02" db="EMBL/GenBank/DDBJ databases">
        <authorList>
            <person name="Daric V."/>
            <person name="Darras S."/>
        </authorList>
    </citation>
    <scope>NUCLEOTIDE SEQUENCE [LARGE SCALE GENOMIC DNA]</scope>
</reference>
<comment type="cofactor">
    <cofactor evidence="3">
        <name>Zn(2+)</name>
        <dbReference type="ChEBI" id="CHEBI:29105"/>
    </cofactor>
</comment>
<gene>
    <name evidence="32" type="ORF">CVLEPA_LOCUS31627</name>
</gene>
<evidence type="ECO:0000256" key="26">
    <source>
        <dbReference type="ARBA" id="ARBA00049444"/>
    </source>
</evidence>
<evidence type="ECO:0000313" key="33">
    <source>
        <dbReference type="Proteomes" id="UP001642483"/>
    </source>
</evidence>
<evidence type="ECO:0000256" key="6">
    <source>
        <dbReference type="ARBA" id="ARBA00011738"/>
    </source>
</evidence>
<keyword evidence="17" id="KW-1015">Disulfide bond</keyword>
<evidence type="ECO:0000256" key="27">
    <source>
        <dbReference type="ARBA" id="ARBA00049526"/>
    </source>
</evidence>
<dbReference type="PROSITE" id="PS51257">
    <property type="entry name" value="PROKAR_LIPOPROTEIN"/>
    <property type="match status" value="1"/>
</dbReference>
<evidence type="ECO:0000256" key="22">
    <source>
        <dbReference type="ARBA" id="ARBA00037828"/>
    </source>
</evidence>
<evidence type="ECO:0000256" key="5">
    <source>
        <dbReference type="ARBA" id="ARBA00005984"/>
    </source>
</evidence>
<comment type="subcellular location">
    <subcellularLocation>
        <location evidence="4">Cell membrane</location>
        <topology evidence="4">Lipid-anchor</topology>
    </subcellularLocation>
    <subcellularLocation>
        <location evidence="22">Extracellular vesicle membrane</location>
        <topology evidence="22">Lipid-anchor</topology>
        <topology evidence="22">GPI-anchor</topology>
    </subcellularLocation>
</comment>
<keyword evidence="10" id="KW-0479">Metal-binding</keyword>
<evidence type="ECO:0000313" key="32">
    <source>
        <dbReference type="EMBL" id="CAK8698159.1"/>
    </source>
</evidence>
<evidence type="ECO:0000256" key="2">
    <source>
        <dbReference type="ARBA" id="ARBA00001946"/>
    </source>
</evidence>
<keyword evidence="13 29" id="KW-0862">Zinc</keyword>
<evidence type="ECO:0000256" key="18">
    <source>
        <dbReference type="ARBA" id="ARBA00023180"/>
    </source>
</evidence>
<comment type="subunit">
    <text evidence="6">Homodimer.</text>
</comment>
<evidence type="ECO:0000256" key="21">
    <source>
        <dbReference type="ARBA" id="ARBA00036923"/>
    </source>
</evidence>
<comment type="caution">
    <text evidence="32">The sequence shown here is derived from an EMBL/GenBank/DDBJ whole genome shotgun (WGS) entry which is preliminary data.</text>
</comment>
<comment type="cofactor">
    <cofactor evidence="2">
        <name>Mg(2+)</name>
        <dbReference type="ChEBI" id="CHEBI:18420"/>
    </cofactor>
</comment>
<evidence type="ECO:0000256" key="30">
    <source>
        <dbReference type="SAM" id="Phobius"/>
    </source>
</evidence>
<evidence type="ECO:0000256" key="4">
    <source>
        <dbReference type="ARBA" id="ARBA00004193"/>
    </source>
</evidence>
<keyword evidence="16 30" id="KW-0472">Membrane</keyword>
<evidence type="ECO:0000256" key="20">
    <source>
        <dbReference type="ARBA" id="ARBA00036105"/>
    </source>
</evidence>
<dbReference type="PRINTS" id="PR00113">
    <property type="entry name" value="ALKPHPHTASE"/>
</dbReference>
<keyword evidence="15 29" id="KW-0460">Magnesium</keyword>
<dbReference type="SMART" id="SM00098">
    <property type="entry name" value="alkPPc"/>
    <property type="match status" value="1"/>
</dbReference>
<protein>
    <recommendedName>
        <fullName evidence="29">Alkaline phosphatase</fullName>
        <ecNumber evidence="29">3.1.3.1</ecNumber>
    </recommendedName>
</protein>
<feature type="signal peptide" evidence="31">
    <location>
        <begin position="1"/>
        <end position="17"/>
    </location>
</feature>
<comment type="catalytic activity">
    <reaction evidence="20">
        <text>a phosphate monoester + H2O = an alcohol + phosphate</text>
        <dbReference type="Rhea" id="RHEA:15017"/>
        <dbReference type="ChEBI" id="CHEBI:15377"/>
        <dbReference type="ChEBI" id="CHEBI:30879"/>
        <dbReference type="ChEBI" id="CHEBI:43474"/>
        <dbReference type="ChEBI" id="CHEBI:67140"/>
        <dbReference type="EC" id="3.1.3.1"/>
    </reaction>
    <physiologicalReaction direction="left-to-right" evidence="20">
        <dbReference type="Rhea" id="RHEA:15018"/>
    </physiologicalReaction>
</comment>
<keyword evidence="7" id="KW-1003">Cell membrane</keyword>
<dbReference type="PROSITE" id="PS00123">
    <property type="entry name" value="ALKALINE_PHOSPHATASE"/>
    <property type="match status" value="1"/>
</dbReference>
<evidence type="ECO:0000256" key="19">
    <source>
        <dbReference type="ARBA" id="ARBA00023288"/>
    </source>
</evidence>
<keyword evidence="11 31" id="KW-0732">Signal</keyword>
<sequence>MRILVALLTIALTSVSCNLPTWSAEEETPEYWYNVAKEELQVALKQQTHNMNVAKNVILFLGDGMSVATITAGRILKGQLRNNSGEEYKLAMDRFHHAGLSRTYAVNKQVADSASTGTAYLCGVKSTYGTLGVSAKARRGDCLSEKGNAVDSVLIDADKEGRSTGIVTTTRINHATPAATYSHSAERTWYGDDDLSADAVKNGCKDLAQQFYDSSAKITVALGGGRKYFMPNNTRDPEYRQQKNSRNDGQDLIKMWLNDQVDLGLEAQYVWNKEDFDNVDVTTTDKLLGLFEPSDMKYESNRDSDGAGEPSITEMTEKAIRILQKNSKGYFLLVEGGRIDHAHHATNAFRALHEMVAFDDAIERAVAMTSDHDTLIIVTADHSHTLSMGGYSDRGNPILGLASANGVPYEGLDKKPFTTLTYANGIGYQGPGTIHINNEPHSRRNLSDVNTERENYLQQSAIPLPSETHGGDDVAILARGPMSHLFHGVHQQNYIPYVMRYVACMGSDRRYCDEINVDKQNDPVQETTQYLNFLGISLTEYDIQAALYAELALLVLFFIVIHCLLWFVLGKSNAPGAKPREKGTKC</sequence>
<evidence type="ECO:0000256" key="28">
    <source>
        <dbReference type="RuleBase" id="RU003946"/>
    </source>
</evidence>
<evidence type="ECO:0000256" key="13">
    <source>
        <dbReference type="ARBA" id="ARBA00022833"/>
    </source>
</evidence>
<dbReference type="PANTHER" id="PTHR11596">
    <property type="entry name" value="ALKALINE PHOSPHATASE"/>
    <property type="match status" value="1"/>
</dbReference>
<evidence type="ECO:0000256" key="1">
    <source>
        <dbReference type="ARBA" id="ARBA00001913"/>
    </source>
</evidence>
<comment type="cofactor">
    <cofactor evidence="1">
        <name>Ca(2+)</name>
        <dbReference type="ChEBI" id="CHEBI:29108"/>
    </cofactor>
</comment>
<evidence type="ECO:0000256" key="14">
    <source>
        <dbReference type="ARBA" id="ARBA00022837"/>
    </source>
</evidence>
<keyword evidence="30" id="KW-1133">Transmembrane helix</keyword>
<evidence type="ECO:0000256" key="12">
    <source>
        <dbReference type="ARBA" id="ARBA00022801"/>
    </source>
</evidence>
<evidence type="ECO:0000256" key="23">
    <source>
        <dbReference type="ARBA" id="ARBA00048097"/>
    </source>
</evidence>
<evidence type="ECO:0000256" key="7">
    <source>
        <dbReference type="ARBA" id="ARBA00022475"/>
    </source>
</evidence>
<comment type="catalytic activity">
    <reaction evidence="27">
        <text>ADP + H2O = AMP + phosphate + H(+)</text>
        <dbReference type="Rhea" id="RHEA:61436"/>
        <dbReference type="ChEBI" id="CHEBI:15377"/>
        <dbReference type="ChEBI" id="CHEBI:15378"/>
        <dbReference type="ChEBI" id="CHEBI:43474"/>
        <dbReference type="ChEBI" id="CHEBI:456215"/>
        <dbReference type="ChEBI" id="CHEBI:456216"/>
    </reaction>
    <physiologicalReaction direction="left-to-right" evidence="27">
        <dbReference type="Rhea" id="RHEA:61437"/>
    </physiologicalReaction>
</comment>
<feature type="chain" id="PRO_5046064452" description="Alkaline phosphatase" evidence="31">
    <location>
        <begin position="18"/>
        <end position="586"/>
    </location>
</feature>
<dbReference type="PANTHER" id="PTHR11596:SF74">
    <property type="entry name" value="ALKALINE PHOSPHATASE, TISSUE-NONSPECIFIC ISOZYME"/>
    <property type="match status" value="1"/>
</dbReference>
<evidence type="ECO:0000256" key="24">
    <source>
        <dbReference type="ARBA" id="ARBA00048778"/>
    </source>
</evidence>
<comment type="catalytic activity">
    <reaction evidence="24">
        <text>ATP + H2O = ADP + phosphate + H(+)</text>
        <dbReference type="Rhea" id="RHEA:13065"/>
        <dbReference type="ChEBI" id="CHEBI:15377"/>
        <dbReference type="ChEBI" id="CHEBI:15378"/>
        <dbReference type="ChEBI" id="CHEBI:30616"/>
        <dbReference type="ChEBI" id="CHEBI:43474"/>
        <dbReference type="ChEBI" id="CHEBI:456216"/>
    </reaction>
    <physiologicalReaction direction="left-to-right" evidence="24">
        <dbReference type="Rhea" id="RHEA:13066"/>
    </physiologicalReaction>
</comment>
<dbReference type="Gene3D" id="3.40.720.10">
    <property type="entry name" value="Alkaline Phosphatase, subunit A"/>
    <property type="match status" value="1"/>
</dbReference>
<dbReference type="InterPro" id="IPR001952">
    <property type="entry name" value="Alkaline_phosphatase"/>
</dbReference>
<comment type="catalytic activity">
    <reaction evidence="26">
        <text>pyridoxal 5'-phosphate + H2O = pyridoxal + phosphate</text>
        <dbReference type="Rhea" id="RHEA:20533"/>
        <dbReference type="ChEBI" id="CHEBI:15377"/>
        <dbReference type="ChEBI" id="CHEBI:17310"/>
        <dbReference type="ChEBI" id="CHEBI:43474"/>
        <dbReference type="ChEBI" id="CHEBI:597326"/>
    </reaction>
    <physiologicalReaction direction="left-to-right" evidence="26">
        <dbReference type="Rhea" id="RHEA:20534"/>
    </physiologicalReaction>
</comment>
<evidence type="ECO:0000256" key="10">
    <source>
        <dbReference type="ARBA" id="ARBA00022723"/>
    </source>
</evidence>
<dbReference type="Proteomes" id="UP001642483">
    <property type="component" value="Unassembled WGS sequence"/>
</dbReference>
<evidence type="ECO:0000256" key="8">
    <source>
        <dbReference type="ARBA" id="ARBA00022553"/>
    </source>
</evidence>
<comment type="catalytic activity">
    <reaction evidence="21">
        <text>AMP + H2O = adenosine + phosphate</text>
        <dbReference type="Rhea" id="RHEA:29375"/>
        <dbReference type="ChEBI" id="CHEBI:15377"/>
        <dbReference type="ChEBI" id="CHEBI:16335"/>
        <dbReference type="ChEBI" id="CHEBI:43474"/>
        <dbReference type="ChEBI" id="CHEBI:456215"/>
    </reaction>
    <physiologicalReaction direction="left-to-right" evidence="21">
        <dbReference type="Rhea" id="RHEA:29376"/>
    </physiologicalReaction>
</comment>
<dbReference type="EC" id="3.1.3.1" evidence="29"/>
<evidence type="ECO:0000256" key="29">
    <source>
        <dbReference type="RuleBase" id="RU003947"/>
    </source>
</evidence>
<dbReference type="EMBL" id="CAWYQH010000174">
    <property type="protein sequence ID" value="CAK8698159.1"/>
    <property type="molecule type" value="Genomic_DNA"/>
</dbReference>
<proteinExistence type="inferred from homology"/>
<evidence type="ECO:0000256" key="15">
    <source>
        <dbReference type="ARBA" id="ARBA00022842"/>
    </source>
</evidence>
<dbReference type="SUPFAM" id="SSF53649">
    <property type="entry name" value="Alkaline phosphatase-like"/>
    <property type="match status" value="1"/>
</dbReference>
<keyword evidence="14" id="KW-0106">Calcium</keyword>
<dbReference type="InterPro" id="IPR017850">
    <property type="entry name" value="Alkaline_phosphatase_core_sf"/>
</dbReference>
<evidence type="ECO:0000256" key="16">
    <source>
        <dbReference type="ARBA" id="ARBA00023136"/>
    </source>
</evidence>
<evidence type="ECO:0000256" key="25">
    <source>
        <dbReference type="ARBA" id="ARBA00048929"/>
    </source>
</evidence>
<keyword evidence="19" id="KW-0449">Lipoprotein</keyword>
<dbReference type="CDD" id="cd16012">
    <property type="entry name" value="ALP"/>
    <property type="match status" value="1"/>
</dbReference>
<evidence type="ECO:0000256" key="3">
    <source>
        <dbReference type="ARBA" id="ARBA00001947"/>
    </source>
</evidence>
<feature type="transmembrane region" description="Helical" evidence="30">
    <location>
        <begin position="547"/>
        <end position="569"/>
    </location>
</feature>
<keyword evidence="30" id="KW-0812">Transmembrane</keyword>
<name>A0ABP0H5B0_CLALP</name>
<evidence type="ECO:0000256" key="31">
    <source>
        <dbReference type="SAM" id="SignalP"/>
    </source>
</evidence>
<keyword evidence="33" id="KW-1185">Reference proteome</keyword>
<evidence type="ECO:0000256" key="9">
    <source>
        <dbReference type="ARBA" id="ARBA00022591"/>
    </source>
</evidence>